<dbReference type="PANTHER" id="PTHR48051:SF1">
    <property type="entry name" value="RAS SUPPRESSOR PROTEIN 1"/>
    <property type="match status" value="1"/>
</dbReference>
<dbReference type="InterPro" id="IPR032675">
    <property type="entry name" value="LRR_dom_sf"/>
</dbReference>
<dbReference type="EMBL" id="JALJOT010000007">
    <property type="protein sequence ID" value="KAK9908995.1"/>
    <property type="molecule type" value="Genomic_DNA"/>
</dbReference>
<accession>A0ABR2YQD0</accession>
<evidence type="ECO:0008006" key="6">
    <source>
        <dbReference type="Google" id="ProtNLM"/>
    </source>
</evidence>
<evidence type="ECO:0000256" key="2">
    <source>
        <dbReference type="ARBA" id="ARBA00022614"/>
    </source>
</evidence>
<gene>
    <name evidence="4" type="ORF">WJX75_005826</name>
</gene>
<evidence type="ECO:0000313" key="5">
    <source>
        <dbReference type="Proteomes" id="UP001491310"/>
    </source>
</evidence>
<dbReference type="PANTHER" id="PTHR48051">
    <property type="match status" value="1"/>
</dbReference>
<dbReference type="Pfam" id="PF13855">
    <property type="entry name" value="LRR_8"/>
    <property type="match status" value="1"/>
</dbReference>
<sequence>MGNCCGGAASNDNNINRNKARREQAWMTTGTVSLRDSKLKELPSRVWAVGSAAKTLDATNNRLTDLPPLISTLSNLQRLILATNQLSALPVQISALTSLKVLVLDSNRLVNLPEEIVLKLSKNKFSAIPDELGACSALEEIDFADNYLQVLPESLGSLTRLKVLAADQNRIAAVPPAIFKGCTSLHTLTLHENPITIEAMEATEGYEQLERRRRSKFDKQIANRVLLGSAGLDEGIDRNVKLA</sequence>
<reference evidence="4 5" key="1">
    <citation type="journal article" date="2024" name="Nat. Commun.">
        <title>Phylogenomics reveals the evolutionary origins of lichenization in chlorophyte algae.</title>
        <authorList>
            <person name="Puginier C."/>
            <person name="Libourel C."/>
            <person name="Otte J."/>
            <person name="Skaloud P."/>
            <person name="Haon M."/>
            <person name="Grisel S."/>
            <person name="Petersen M."/>
            <person name="Berrin J.G."/>
            <person name="Delaux P.M."/>
            <person name="Dal Grande F."/>
            <person name="Keller J."/>
        </authorList>
    </citation>
    <scope>NUCLEOTIDE SEQUENCE [LARGE SCALE GENOMIC DNA]</scope>
    <source>
        <strain evidence="4 5">SAG 216-7</strain>
    </source>
</reference>
<keyword evidence="3" id="KW-0677">Repeat</keyword>
<comment type="caution">
    <text evidence="4">The sequence shown here is derived from an EMBL/GenBank/DDBJ whole genome shotgun (WGS) entry which is preliminary data.</text>
</comment>
<dbReference type="Gene3D" id="3.80.10.10">
    <property type="entry name" value="Ribonuclease Inhibitor"/>
    <property type="match status" value="2"/>
</dbReference>
<dbReference type="InterPro" id="IPR003591">
    <property type="entry name" value="Leu-rich_rpt_typical-subtyp"/>
</dbReference>
<organism evidence="4 5">
    <name type="scientific">Coccomyxa subellipsoidea</name>
    <dbReference type="NCBI Taxonomy" id="248742"/>
    <lineage>
        <taxon>Eukaryota</taxon>
        <taxon>Viridiplantae</taxon>
        <taxon>Chlorophyta</taxon>
        <taxon>core chlorophytes</taxon>
        <taxon>Trebouxiophyceae</taxon>
        <taxon>Trebouxiophyceae incertae sedis</taxon>
        <taxon>Coccomyxaceae</taxon>
        <taxon>Coccomyxa</taxon>
    </lineage>
</organism>
<dbReference type="Proteomes" id="UP001491310">
    <property type="component" value="Unassembled WGS sequence"/>
</dbReference>
<proteinExistence type="predicted"/>
<evidence type="ECO:0000256" key="1">
    <source>
        <dbReference type="ARBA" id="ARBA00004430"/>
    </source>
</evidence>
<comment type="subcellular location">
    <subcellularLocation>
        <location evidence="1">Cytoplasm</location>
        <location evidence="1">Cytoskeleton</location>
        <location evidence="1">Cilium axoneme</location>
    </subcellularLocation>
</comment>
<evidence type="ECO:0000313" key="4">
    <source>
        <dbReference type="EMBL" id="KAK9908995.1"/>
    </source>
</evidence>
<dbReference type="SMART" id="SM00369">
    <property type="entry name" value="LRR_TYP"/>
    <property type="match status" value="3"/>
</dbReference>
<dbReference type="InterPro" id="IPR001611">
    <property type="entry name" value="Leu-rich_rpt"/>
</dbReference>
<protein>
    <recommendedName>
        <fullName evidence="6">L domain-like protein</fullName>
    </recommendedName>
</protein>
<dbReference type="SMART" id="SM00364">
    <property type="entry name" value="LRR_BAC"/>
    <property type="match status" value="4"/>
</dbReference>
<dbReference type="SUPFAM" id="SSF52058">
    <property type="entry name" value="L domain-like"/>
    <property type="match status" value="1"/>
</dbReference>
<name>A0ABR2YQD0_9CHLO</name>
<dbReference type="InterPro" id="IPR050216">
    <property type="entry name" value="LRR_domain-containing"/>
</dbReference>
<keyword evidence="2" id="KW-0433">Leucine-rich repeat</keyword>
<dbReference type="PROSITE" id="PS51450">
    <property type="entry name" value="LRR"/>
    <property type="match status" value="1"/>
</dbReference>
<keyword evidence="5" id="KW-1185">Reference proteome</keyword>
<evidence type="ECO:0000256" key="3">
    <source>
        <dbReference type="ARBA" id="ARBA00022737"/>
    </source>
</evidence>